<feature type="domain" description="Plastocyanin-like" evidence="13">
    <location>
        <begin position="600"/>
        <end position="712"/>
    </location>
</feature>
<proteinExistence type="inferred from homology"/>
<evidence type="ECO:0000256" key="7">
    <source>
        <dbReference type="ARBA" id="ARBA00023008"/>
    </source>
</evidence>
<dbReference type="CDD" id="cd13854">
    <property type="entry name" value="CuRO_1_MaLCC_like"/>
    <property type="match status" value="1"/>
</dbReference>
<feature type="signal peptide" evidence="11">
    <location>
        <begin position="1"/>
        <end position="17"/>
    </location>
</feature>
<dbReference type="PROSITE" id="PS00080">
    <property type="entry name" value="MULTICOPPER_OXIDASE2"/>
    <property type="match status" value="1"/>
</dbReference>
<dbReference type="InterPro" id="IPR045087">
    <property type="entry name" value="Cu-oxidase_fam"/>
</dbReference>
<dbReference type="Proteomes" id="UP000054266">
    <property type="component" value="Unassembled WGS sequence"/>
</dbReference>
<reference evidence="15 16" key="1">
    <citation type="submission" date="2015-01" db="EMBL/GenBank/DDBJ databases">
        <title>The Genome Sequence of Capronia semiimmersa CBS27337.</title>
        <authorList>
            <consortium name="The Broad Institute Genomics Platform"/>
            <person name="Cuomo C."/>
            <person name="de Hoog S."/>
            <person name="Gorbushina A."/>
            <person name="Stielow B."/>
            <person name="Teixiera M."/>
            <person name="Abouelleil A."/>
            <person name="Chapman S.B."/>
            <person name="Priest M."/>
            <person name="Young S.K."/>
            <person name="Wortman J."/>
            <person name="Nusbaum C."/>
            <person name="Birren B."/>
        </authorList>
    </citation>
    <scope>NUCLEOTIDE SEQUENCE [LARGE SCALE GENOMIC DNA]</scope>
    <source>
        <strain evidence="15 16">CBS 27337</strain>
    </source>
</reference>
<keyword evidence="9" id="KW-0439">Lignin degradation</keyword>
<dbReference type="AlphaFoldDB" id="A0A0D2G7M7"/>
<dbReference type="InterPro" id="IPR001117">
    <property type="entry name" value="Cu-oxidase_2nd"/>
</dbReference>
<dbReference type="GO" id="GO:0052716">
    <property type="term" value="F:hydroquinone:oxygen oxidoreductase activity"/>
    <property type="evidence" value="ECO:0007669"/>
    <property type="project" value="UniProtKB-EC"/>
</dbReference>
<evidence type="ECO:0000256" key="1">
    <source>
        <dbReference type="ARBA" id="ARBA00000349"/>
    </source>
</evidence>
<feature type="chain" id="PRO_5002242644" description="laccase" evidence="11">
    <location>
        <begin position="18"/>
        <end position="785"/>
    </location>
</feature>
<keyword evidence="16" id="KW-1185">Reference proteome</keyword>
<evidence type="ECO:0000256" key="6">
    <source>
        <dbReference type="ARBA" id="ARBA00023002"/>
    </source>
</evidence>
<dbReference type="Pfam" id="PF07731">
    <property type="entry name" value="Cu-oxidase_2"/>
    <property type="match status" value="1"/>
</dbReference>
<dbReference type="STRING" id="5601.A0A0D2G7M7"/>
<keyword evidence="8" id="KW-0325">Glycoprotein</keyword>
<dbReference type="PROSITE" id="PS00079">
    <property type="entry name" value="MULTICOPPER_OXIDASE1"/>
    <property type="match status" value="1"/>
</dbReference>
<dbReference type="Pfam" id="PF07732">
    <property type="entry name" value="Cu-oxidase_3"/>
    <property type="match status" value="1"/>
</dbReference>
<feature type="region of interest" description="Disordered" evidence="10">
    <location>
        <begin position="97"/>
        <end position="131"/>
    </location>
</feature>
<dbReference type="InterPro" id="IPR008972">
    <property type="entry name" value="Cupredoxin"/>
</dbReference>
<dbReference type="PANTHER" id="PTHR11709">
    <property type="entry name" value="MULTI-COPPER OXIDASE"/>
    <property type="match status" value="1"/>
</dbReference>
<evidence type="ECO:0000259" key="13">
    <source>
        <dbReference type="Pfam" id="PF07731"/>
    </source>
</evidence>
<dbReference type="HOGENOM" id="CLU_006504_3_0_1"/>
<dbReference type="CDD" id="cd13880">
    <property type="entry name" value="CuRO_2_MaLCC_like"/>
    <property type="match status" value="1"/>
</dbReference>
<dbReference type="PANTHER" id="PTHR11709:SF87">
    <property type="entry name" value="LACCASE"/>
    <property type="match status" value="1"/>
</dbReference>
<evidence type="ECO:0000256" key="5">
    <source>
        <dbReference type="ARBA" id="ARBA00022723"/>
    </source>
</evidence>
<protein>
    <recommendedName>
        <fullName evidence="4">laccase</fullName>
        <ecNumber evidence="4">1.10.3.2</ecNumber>
    </recommendedName>
</protein>
<evidence type="ECO:0000256" key="9">
    <source>
        <dbReference type="ARBA" id="ARBA00023185"/>
    </source>
</evidence>
<evidence type="ECO:0000259" key="14">
    <source>
        <dbReference type="Pfam" id="PF07732"/>
    </source>
</evidence>
<dbReference type="InterPro" id="IPR011706">
    <property type="entry name" value="Cu-oxidase_C"/>
</dbReference>
<evidence type="ECO:0000256" key="3">
    <source>
        <dbReference type="ARBA" id="ARBA00010609"/>
    </source>
</evidence>
<comment type="catalytic activity">
    <reaction evidence="1">
        <text>4 hydroquinone + O2 = 4 benzosemiquinone + 2 H2O</text>
        <dbReference type="Rhea" id="RHEA:11276"/>
        <dbReference type="ChEBI" id="CHEBI:15377"/>
        <dbReference type="ChEBI" id="CHEBI:15379"/>
        <dbReference type="ChEBI" id="CHEBI:17594"/>
        <dbReference type="ChEBI" id="CHEBI:17977"/>
        <dbReference type="EC" id="1.10.3.2"/>
    </reaction>
</comment>
<evidence type="ECO:0000313" key="15">
    <source>
        <dbReference type="EMBL" id="KIW67924.1"/>
    </source>
</evidence>
<keyword evidence="11" id="KW-0732">Signal</keyword>
<dbReference type="SUPFAM" id="SSF49503">
    <property type="entry name" value="Cupredoxins"/>
    <property type="match status" value="3"/>
</dbReference>
<evidence type="ECO:0000256" key="11">
    <source>
        <dbReference type="SAM" id="SignalP"/>
    </source>
</evidence>
<organism evidence="15 16">
    <name type="scientific">Phialophora macrospora</name>
    <dbReference type="NCBI Taxonomy" id="1851006"/>
    <lineage>
        <taxon>Eukaryota</taxon>
        <taxon>Fungi</taxon>
        <taxon>Dikarya</taxon>
        <taxon>Ascomycota</taxon>
        <taxon>Pezizomycotina</taxon>
        <taxon>Eurotiomycetes</taxon>
        <taxon>Chaetothyriomycetidae</taxon>
        <taxon>Chaetothyriales</taxon>
        <taxon>Herpotrichiellaceae</taxon>
        <taxon>Phialophora</taxon>
    </lineage>
</organism>
<evidence type="ECO:0000256" key="2">
    <source>
        <dbReference type="ARBA" id="ARBA00001935"/>
    </source>
</evidence>
<dbReference type="GO" id="GO:0005507">
    <property type="term" value="F:copper ion binding"/>
    <property type="evidence" value="ECO:0007669"/>
    <property type="project" value="InterPro"/>
</dbReference>
<evidence type="ECO:0000313" key="16">
    <source>
        <dbReference type="Proteomes" id="UP000054266"/>
    </source>
</evidence>
<feature type="domain" description="Plastocyanin-like" evidence="12">
    <location>
        <begin position="355"/>
        <end position="504"/>
    </location>
</feature>
<evidence type="ECO:0000256" key="4">
    <source>
        <dbReference type="ARBA" id="ARBA00012297"/>
    </source>
</evidence>
<keyword evidence="6" id="KW-0560">Oxidoreductase</keyword>
<evidence type="ECO:0000256" key="10">
    <source>
        <dbReference type="SAM" id="MobiDB-lite"/>
    </source>
</evidence>
<feature type="compositionally biased region" description="Low complexity" evidence="10">
    <location>
        <begin position="152"/>
        <end position="174"/>
    </location>
</feature>
<feature type="domain" description="Plastocyanin-like" evidence="14">
    <location>
        <begin position="227"/>
        <end position="343"/>
    </location>
</feature>
<keyword evidence="5" id="KW-0479">Metal-binding</keyword>
<gene>
    <name evidence="15" type="ORF">PV04_03903</name>
</gene>
<dbReference type="Pfam" id="PF00394">
    <property type="entry name" value="Cu-oxidase"/>
    <property type="match status" value="1"/>
</dbReference>
<dbReference type="CDD" id="cd13901">
    <property type="entry name" value="CuRO_3_MaLCC_like"/>
    <property type="match status" value="1"/>
</dbReference>
<comment type="cofactor">
    <cofactor evidence="2">
        <name>Cu cation</name>
        <dbReference type="ChEBI" id="CHEBI:23378"/>
    </cofactor>
</comment>
<dbReference type="InterPro" id="IPR002355">
    <property type="entry name" value="Cu_oxidase_Cu_BS"/>
</dbReference>
<dbReference type="InterPro" id="IPR011707">
    <property type="entry name" value="Cu-oxidase-like_N"/>
</dbReference>
<keyword evidence="7" id="KW-0186">Copper</keyword>
<feature type="region of interest" description="Disordered" evidence="10">
    <location>
        <begin position="152"/>
        <end position="176"/>
    </location>
</feature>
<feature type="compositionally biased region" description="Gly residues" evidence="10">
    <location>
        <begin position="112"/>
        <end position="121"/>
    </location>
</feature>
<name>A0A0D2G7M7_9EURO</name>
<dbReference type="FunFam" id="2.60.40.420:FF:000021">
    <property type="entry name" value="Extracellular dihydrogeodin oxidase/laccase"/>
    <property type="match status" value="1"/>
</dbReference>
<evidence type="ECO:0000256" key="8">
    <source>
        <dbReference type="ARBA" id="ARBA00023180"/>
    </source>
</evidence>
<feature type="compositionally biased region" description="Low complexity" evidence="10">
    <location>
        <begin position="122"/>
        <end position="131"/>
    </location>
</feature>
<accession>A0A0D2G7M7</accession>
<sequence length="785" mass="82850">MRSFIFVTAAAAGLANASKSGTWTSDVTVTATSTRTHTFCPVTQVTTCDAADSTDVSGSHGHGHGSGASNAEDAWWSIWQSQKTNYGVWDDWNTASETASATASATTTDSGSGNGGNGHGSGPATTSGYSNGTGPSSSYSYSYSTSGSGSGPSSSYSYTPSSSTSTSATSTTSSVGCPTYSPVVNATYDYCNSASDRSKWCDHKSIKTDYYATDYDTGVTREYTFEITNTTLVYDGTGPKLALAVNGQVPGPVIEANWGDTVKITVINKLQDNSTSIHFHGIRQAGTNDQDGVPGVTECGIAGNGGSRTYTWKASSYGTSWYHSHTMSQYGDGIRGPIVIHGPATANYDYDMGTVMIDDTYTNTAAAQAAVIAHFGPGGSFNTLFNGKNKNPDPVGPGGAPFSWGLKPCRKHLFRIINSSTQNSWIVSFDSHKMTVIAADFVPIVPYTTTTLNIANGQRYDVIVEADQIPSSYYVRAVIQTGCPSGGANSGLGTANAIINYEGATPVTPINNTPITNVTANICADEPLASLVPYLQKPGGSTTAFQASASTIPAGSVTSVATNDDGTVFQWYINNAVINVNYSQPTLKTLAEGGSNDLISNSIILNQANTWVYFVIQNQFFASHPLHVHGHDVSVLGTGTGTFTSDMISTLNFDNPTRRDTVMLQGSAGPGFPAGYTVIGFETDNPGAWLMHCHIAWHVDGGLALQFVERPGDITTGTYVNDDFEGECSALEAYEAASPQGAKLSGSSGLKARGYSNELDFGLWNGGATMNLEQYRKRYTHRRSH</sequence>
<dbReference type="EMBL" id="KN846958">
    <property type="protein sequence ID" value="KIW67924.1"/>
    <property type="molecule type" value="Genomic_DNA"/>
</dbReference>
<dbReference type="InterPro" id="IPR033138">
    <property type="entry name" value="Cu_oxidase_CS"/>
</dbReference>
<dbReference type="Gene3D" id="2.60.40.420">
    <property type="entry name" value="Cupredoxins - blue copper proteins"/>
    <property type="match status" value="3"/>
</dbReference>
<evidence type="ECO:0000259" key="12">
    <source>
        <dbReference type="Pfam" id="PF00394"/>
    </source>
</evidence>
<dbReference type="EC" id="1.10.3.2" evidence="4"/>
<feature type="compositionally biased region" description="Low complexity" evidence="10">
    <location>
        <begin position="97"/>
        <end position="111"/>
    </location>
</feature>
<dbReference type="GO" id="GO:0046274">
    <property type="term" value="P:lignin catabolic process"/>
    <property type="evidence" value="ECO:0007669"/>
    <property type="project" value="UniProtKB-KW"/>
</dbReference>
<comment type="similarity">
    <text evidence="3">Belongs to the multicopper oxidase family.</text>
</comment>